<feature type="compositionally biased region" description="Acidic residues" evidence="1">
    <location>
        <begin position="223"/>
        <end position="232"/>
    </location>
</feature>
<reference evidence="5" key="1">
    <citation type="submission" date="2025-08" db="UniProtKB">
        <authorList>
            <consortium name="RefSeq"/>
        </authorList>
    </citation>
    <scope>IDENTIFICATION</scope>
</reference>
<feature type="compositionally biased region" description="Low complexity" evidence="1">
    <location>
        <begin position="248"/>
        <end position="257"/>
    </location>
</feature>
<feature type="compositionally biased region" description="Low complexity" evidence="1">
    <location>
        <begin position="1088"/>
        <end position="1113"/>
    </location>
</feature>
<evidence type="ECO:0000259" key="2">
    <source>
        <dbReference type="Pfam" id="PF25039"/>
    </source>
</evidence>
<accession>A0ABM1EX09</accession>
<dbReference type="Pfam" id="PF25039">
    <property type="entry name" value="BLTP1_M"/>
    <property type="match status" value="1"/>
</dbReference>
<evidence type="ECO:0000259" key="3">
    <source>
        <dbReference type="Pfam" id="PF25040"/>
    </source>
</evidence>
<dbReference type="Pfam" id="PF25040">
    <property type="entry name" value="BLTP1_C"/>
    <property type="match status" value="1"/>
</dbReference>
<dbReference type="InterPro" id="IPR056741">
    <property type="entry name" value="BLTP1_M"/>
</dbReference>
<dbReference type="GeneID" id="106816621"/>
<feature type="domain" description="Bridge-like lipid transfer protein family member 1 middle region" evidence="2">
    <location>
        <begin position="301"/>
        <end position="562"/>
    </location>
</feature>
<sequence length="1144" mass="124476">EAELSQADPEEIFQPLLICLGLTFTDTHPTTVLLAKLGPNVSILAQLECIQEAELSQADPEEIFQPLLICLGLTFTDTHPTTVLLAKLGPNVSILAQLECIQVLNMIENINETRSELRENRAVATATGDAHIPSTSGTDTQSQPGSARPPATPTGSQSSEQLDAFHPAGGAAAGKSESRARQSPKISKGGGSKLPAESPSKSILRHEFAKRGSQPGKYKLLIDDDTEGEQNEDSVNKYQILREDEEAATTTSRSTASQKGGLMETRIDMEEVTTSEGTRQDTDALPLPPVERAPLRPAVFETIPVVVFGTVKLKHMRILATLSGLKLDAKVDNIHASVTHKLRLKGMPGKKVKESSLSAFIGNTLIVLLEGVLPSQQTVVSVRLARSDLVASSLCRRGGRETNHATASLGALTFDIPHHPVILHSMMTRGSKQLSTTLREVKETDEDSVDGSPKHKHPHKLVAQRPITTQRSPKPLVVHFSIVLESLTIGASLLPSLRAQYMMGKTTSTGMTGSKGIFVVDLPAHRLCFVSKVSAPDTNIPPPSADVVLPPVLLSADYRVPEPGVTAAEQSTLAEGMVLREGNYVNAVAKIGAFQHSLTTDLLNHLMFVQKVFMKEINEVVQKVSGGDQPVAVWSDFSRLSSKPDASKPKHLLYSMQFRLQGIQITATTPTSTAVRLETGEVVMDLSNRLQSSAASRQCSNPLVKLFGKLQVYIEVTLGQLLKDVCYEEKEPDFVAYAFFKTKVGLRNALQDEMMSNQSEDKEAVLITLTRPIIYAQPIATDKAILVWLNFKNAYDYWNQERQALNKEVQTATQQLIEMLPPIWEPPPTNQAVGTLFIQVTLQDMGICLPLTSSNQGIYQGGSRRVEWDPTSAMVLTLESSRISACSRTSLVSKGKFKGFCLRFADDFEVTWDDWKPDPNEVHMNLCVVPEGTYEVCSKTVQSDPKDAASNAKWILSLHWQMQGIDVQLDTNIGRCLALLTKTMTMMAAGDDDADNMAADADILSMTSDDSDMEPAPAPMMRRQTMRSDAPPPAADDGKVDGRRSCLEELEEVNQQAQFLNYLVQHGARENTIEETSARAAGAGGRRLGSTSSAATSSTAFAARAPAPCPSRTRIQDNSVSRRPHSVDVPILTRESSGDADGVK</sequence>
<gene>
    <name evidence="5" type="primary">LOC106816621</name>
</gene>
<feature type="compositionally biased region" description="Polar residues" evidence="1">
    <location>
        <begin position="133"/>
        <end position="145"/>
    </location>
</feature>
<dbReference type="InterPro" id="IPR033616">
    <property type="entry name" value="BLTP1"/>
</dbReference>
<protein>
    <submittedName>
        <fullName evidence="5">Uncharacterized protein KIAA1109-like</fullName>
    </submittedName>
</protein>
<proteinExistence type="predicted"/>
<dbReference type="PANTHER" id="PTHR31640:SF1">
    <property type="entry name" value="BRIDGE-LIKE LIPID TRANSFER PROTEIN FAMILY MEMBER 1"/>
    <property type="match status" value="1"/>
</dbReference>
<feature type="region of interest" description="Disordered" evidence="1">
    <location>
        <begin position="440"/>
        <end position="461"/>
    </location>
</feature>
<organism evidence="4 5">
    <name type="scientific">Priapulus caudatus</name>
    <name type="common">Priapulid worm</name>
    <dbReference type="NCBI Taxonomy" id="37621"/>
    <lineage>
        <taxon>Eukaryota</taxon>
        <taxon>Metazoa</taxon>
        <taxon>Ecdysozoa</taxon>
        <taxon>Scalidophora</taxon>
        <taxon>Priapulida</taxon>
        <taxon>Priapulimorpha</taxon>
        <taxon>Priapulimorphida</taxon>
        <taxon>Priapulidae</taxon>
        <taxon>Priapulus</taxon>
    </lineage>
</organism>
<name>A0ABM1EX09_PRICU</name>
<dbReference type="InterPro" id="IPR056742">
    <property type="entry name" value="BLTP1_C"/>
</dbReference>
<evidence type="ECO:0000256" key="1">
    <source>
        <dbReference type="SAM" id="MobiDB-lite"/>
    </source>
</evidence>
<feature type="domain" description="Bridge-like lipid transfer protein family member 1 C-terminal" evidence="3">
    <location>
        <begin position="581"/>
        <end position="1076"/>
    </location>
</feature>
<dbReference type="RefSeq" id="XP_014676730.1">
    <property type="nucleotide sequence ID" value="XM_014821244.1"/>
</dbReference>
<feature type="non-terminal residue" evidence="5">
    <location>
        <position position="1"/>
    </location>
</feature>
<evidence type="ECO:0000313" key="5">
    <source>
        <dbReference type="RefSeq" id="XP_014676730.1"/>
    </source>
</evidence>
<feature type="region of interest" description="Disordered" evidence="1">
    <location>
        <begin position="1078"/>
        <end position="1144"/>
    </location>
</feature>
<dbReference type="Proteomes" id="UP000695022">
    <property type="component" value="Unplaced"/>
</dbReference>
<keyword evidence="4" id="KW-1185">Reference proteome</keyword>
<feature type="region of interest" description="Disordered" evidence="1">
    <location>
        <begin position="118"/>
        <end position="266"/>
    </location>
</feature>
<dbReference type="PANTHER" id="PTHR31640">
    <property type="entry name" value="TRANSMEMBRANE PROTEIN KIAA1109"/>
    <property type="match status" value="1"/>
</dbReference>
<evidence type="ECO:0000313" key="4">
    <source>
        <dbReference type="Proteomes" id="UP000695022"/>
    </source>
</evidence>
<feature type="region of interest" description="Disordered" evidence="1">
    <location>
        <begin position="1007"/>
        <end position="1040"/>
    </location>
</feature>